<gene>
    <name evidence="1" type="ORF">MGWOODY_Smn2185</name>
</gene>
<organism evidence="1">
    <name type="scientific">hydrothermal vent metagenome</name>
    <dbReference type="NCBI Taxonomy" id="652676"/>
    <lineage>
        <taxon>unclassified sequences</taxon>
        <taxon>metagenomes</taxon>
        <taxon>ecological metagenomes</taxon>
    </lineage>
</organism>
<accession>A0A160TJU8</accession>
<name>A0A160TJU8_9ZZZZ</name>
<proteinExistence type="predicted"/>
<reference evidence="1" key="1">
    <citation type="submission" date="2015-10" db="EMBL/GenBank/DDBJ databases">
        <authorList>
            <person name="Gilbert D.G."/>
        </authorList>
    </citation>
    <scope>NUCLEOTIDE SEQUENCE</scope>
</reference>
<dbReference type="EMBL" id="CZQE01000243">
    <property type="protein sequence ID" value="CUS45335.1"/>
    <property type="molecule type" value="Genomic_DNA"/>
</dbReference>
<protein>
    <submittedName>
        <fullName evidence="1">Uncharacterized protein</fullName>
    </submittedName>
</protein>
<evidence type="ECO:0000313" key="1">
    <source>
        <dbReference type="EMBL" id="CUS45335.1"/>
    </source>
</evidence>
<sequence length="57" mass="6258">MSARWRSNSARRCSGTLVWADAADEKAMADAAAIKVFFMGICLPDQRARRRVDGSAL</sequence>
<dbReference type="AlphaFoldDB" id="A0A160TJU8"/>